<evidence type="ECO:0000256" key="1">
    <source>
        <dbReference type="SAM" id="Phobius"/>
    </source>
</evidence>
<comment type="caution">
    <text evidence="2">The sequence shown here is derived from an EMBL/GenBank/DDBJ whole genome shotgun (WGS) entry which is preliminary data.</text>
</comment>
<keyword evidence="1" id="KW-1133">Transmembrane helix</keyword>
<gene>
    <name evidence="2" type="ORF">BCR24_13910</name>
</gene>
<evidence type="ECO:0000313" key="3">
    <source>
        <dbReference type="Proteomes" id="UP000094469"/>
    </source>
</evidence>
<reference evidence="3" key="1">
    <citation type="submission" date="2016-09" db="EMBL/GenBank/DDBJ databases">
        <authorList>
            <person name="Gulvik C.A."/>
        </authorList>
    </citation>
    <scope>NUCLEOTIDE SEQUENCE [LARGE SCALE GENOMIC DNA]</scope>
    <source>
        <strain evidence="3">LMG 26676</strain>
    </source>
</reference>
<dbReference type="OrthoDB" id="2221824at2"/>
<feature type="transmembrane region" description="Helical" evidence="1">
    <location>
        <begin position="53"/>
        <end position="75"/>
    </location>
</feature>
<organism evidence="2 3">
    <name type="scientific">Enterococcus ureilyticus</name>
    <dbReference type="NCBI Taxonomy" id="1131292"/>
    <lineage>
        <taxon>Bacteria</taxon>
        <taxon>Bacillati</taxon>
        <taxon>Bacillota</taxon>
        <taxon>Bacilli</taxon>
        <taxon>Lactobacillales</taxon>
        <taxon>Enterococcaceae</taxon>
        <taxon>Enterococcus</taxon>
    </lineage>
</organism>
<keyword evidence="1" id="KW-0812">Transmembrane</keyword>
<sequence>MNLICIIFPIVFMMHELEEIIWMPDFSKRIYSSKKQLPKIVKNTLKESNSKKFSFIVMEEFLLLGLATFFCYFYSQYNVYVGIIIGYGIHIIGHVIQTLFLKEIIQ</sequence>
<dbReference type="EMBL" id="MIKC01000009">
    <property type="protein sequence ID" value="OEG22946.1"/>
    <property type="molecule type" value="Genomic_DNA"/>
</dbReference>
<accession>A0A1E5HDM1</accession>
<feature type="transmembrane region" description="Helical" evidence="1">
    <location>
        <begin position="81"/>
        <end position="101"/>
    </location>
</feature>
<keyword evidence="3" id="KW-1185">Reference proteome</keyword>
<evidence type="ECO:0008006" key="4">
    <source>
        <dbReference type="Google" id="ProtNLM"/>
    </source>
</evidence>
<dbReference type="AlphaFoldDB" id="A0A1E5HDM1"/>
<proteinExistence type="predicted"/>
<keyword evidence="1" id="KW-0472">Membrane</keyword>
<dbReference type="InterPro" id="IPR025671">
    <property type="entry name" value="HXXEE"/>
</dbReference>
<dbReference type="STRING" id="1131292.BCR24_13910"/>
<name>A0A1E5HDM1_9ENTE</name>
<evidence type="ECO:0000313" key="2">
    <source>
        <dbReference type="EMBL" id="OEG22946.1"/>
    </source>
</evidence>
<protein>
    <recommendedName>
        <fullName evidence="4">HXXEE domain-containing protein</fullName>
    </recommendedName>
</protein>
<dbReference type="Pfam" id="PF13787">
    <property type="entry name" value="HXXEE"/>
    <property type="match status" value="1"/>
</dbReference>
<dbReference type="RefSeq" id="WP_069639593.1">
    <property type="nucleotide sequence ID" value="NZ_JAFBEZ010000017.1"/>
</dbReference>
<dbReference type="Proteomes" id="UP000094469">
    <property type="component" value="Unassembled WGS sequence"/>
</dbReference>